<dbReference type="InterPro" id="IPR018095">
    <property type="entry name" value="Thymidylate_kin_CS"/>
</dbReference>
<evidence type="ECO:0000256" key="2">
    <source>
        <dbReference type="ARBA" id="ARBA00009776"/>
    </source>
</evidence>
<evidence type="ECO:0000256" key="1">
    <source>
        <dbReference type="ARBA" id="ARBA00004992"/>
    </source>
</evidence>
<keyword evidence="8" id="KW-0067">ATP-binding</keyword>
<evidence type="ECO:0000313" key="11">
    <source>
        <dbReference type="EMBL" id="EFI97579.1"/>
    </source>
</evidence>
<sequence>MPTRGAFIVIEGLDRSGKSTQAAKLKEKLAADGVKVELMKFPDRTTAIGKMIDAYLRTNIEMDDHVVHLLYSANRWELASRISTLLTEGTTIICDRYAFSGIAFSASKVASTSASTTVTSTSSSTSTTAAPPTSTGSSTCGSSPTPAKTKDTCPTAKTTDTSPLLPYAWCRAPDIGLPAPDVTLFFDIAPEAARARGGYGEERYEREDVQRRVMEVSASEL</sequence>
<organism evidence="12">
    <name type="scientific">Schizophyllum commune (strain H4-8 / FGSC 9210)</name>
    <name type="common">Split gill fungus</name>
    <dbReference type="NCBI Taxonomy" id="578458"/>
    <lineage>
        <taxon>Eukaryota</taxon>
        <taxon>Fungi</taxon>
        <taxon>Dikarya</taxon>
        <taxon>Basidiomycota</taxon>
        <taxon>Agaricomycotina</taxon>
        <taxon>Agaricomycetes</taxon>
        <taxon>Agaricomycetidae</taxon>
        <taxon>Agaricales</taxon>
        <taxon>Schizophyllaceae</taxon>
        <taxon>Schizophyllum</taxon>
    </lineage>
</organism>
<dbReference type="InParanoid" id="D8Q2T3"/>
<comment type="pathway">
    <text evidence="1">Pyrimidine metabolism; dTTP biosynthesis.</text>
</comment>
<dbReference type="Gene3D" id="3.40.50.300">
    <property type="entry name" value="P-loop containing nucleotide triphosphate hydrolases"/>
    <property type="match status" value="1"/>
</dbReference>
<dbReference type="EMBL" id="GL377305">
    <property type="protein sequence ID" value="EFI97579.1"/>
    <property type="molecule type" value="Genomic_DNA"/>
</dbReference>
<accession>D8Q2T3</accession>
<dbReference type="GO" id="GO:0005524">
    <property type="term" value="F:ATP binding"/>
    <property type="evidence" value="ECO:0007669"/>
    <property type="project" value="UniProtKB-KW"/>
</dbReference>
<keyword evidence="4" id="KW-0808">Transferase</keyword>
<evidence type="ECO:0000256" key="8">
    <source>
        <dbReference type="ARBA" id="ARBA00022840"/>
    </source>
</evidence>
<dbReference type="GO" id="GO:0006227">
    <property type="term" value="P:dUDP biosynthetic process"/>
    <property type="evidence" value="ECO:0007669"/>
    <property type="project" value="TreeGrafter"/>
</dbReference>
<feature type="region of interest" description="Disordered" evidence="9">
    <location>
        <begin position="116"/>
        <end position="156"/>
    </location>
</feature>
<dbReference type="OMA" id="YWHQFDA"/>
<feature type="domain" description="Thymidylate kinase-like" evidence="10">
    <location>
        <begin position="10"/>
        <end position="108"/>
    </location>
</feature>
<dbReference type="VEuPathDB" id="FungiDB:SCHCODRAFT_02617353"/>
<dbReference type="OrthoDB" id="425602at2759"/>
<keyword evidence="5" id="KW-0545">Nucleotide biosynthesis</keyword>
<dbReference type="GO" id="GO:0006235">
    <property type="term" value="P:dTTP biosynthetic process"/>
    <property type="evidence" value="ECO:0007669"/>
    <property type="project" value="TreeGrafter"/>
</dbReference>
<gene>
    <name evidence="11" type="ORF">SCHCODRAFT_84907</name>
</gene>
<dbReference type="AlphaFoldDB" id="D8Q2T3"/>
<dbReference type="FunCoup" id="D8Q2T3">
    <property type="interactions" value="374"/>
</dbReference>
<dbReference type="Pfam" id="PF02223">
    <property type="entry name" value="Thymidylate_kin"/>
    <property type="match status" value="1"/>
</dbReference>
<evidence type="ECO:0000256" key="7">
    <source>
        <dbReference type="ARBA" id="ARBA00022777"/>
    </source>
</evidence>
<dbReference type="STRING" id="578458.D8Q2T3"/>
<evidence type="ECO:0000256" key="5">
    <source>
        <dbReference type="ARBA" id="ARBA00022727"/>
    </source>
</evidence>
<dbReference type="KEGG" id="scm:SCHCO_02617353"/>
<name>D8Q2T3_SCHCM</name>
<proteinExistence type="inferred from homology"/>
<reference evidence="11 12" key="1">
    <citation type="journal article" date="2010" name="Nat. Biotechnol.">
        <title>Genome sequence of the model mushroom Schizophyllum commune.</title>
        <authorList>
            <person name="Ohm R.A."/>
            <person name="de Jong J.F."/>
            <person name="Lugones L.G."/>
            <person name="Aerts A."/>
            <person name="Kothe E."/>
            <person name="Stajich J.E."/>
            <person name="de Vries R.P."/>
            <person name="Record E."/>
            <person name="Levasseur A."/>
            <person name="Baker S.E."/>
            <person name="Bartholomew K.A."/>
            <person name="Coutinho P.M."/>
            <person name="Erdmann S."/>
            <person name="Fowler T.J."/>
            <person name="Gathman A.C."/>
            <person name="Lombard V."/>
            <person name="Henrissat B."/>
            <person name="Knabe N."/>
            <person name="Kuees U."/>
            <person name="Lilly W.W."/>
            <person name="Lindquist E."/>
            <person name="Lucas S."/>
            <person name="Magnuson J.K."/>
            <person name="Piumi F."/>
            <person name="Raudaskoski M."/>
            <person name="Salamov A."/>
            <person name="Schmutz J."/>
            <person name="Schwarze F.W.M.R."/>
            <person name="vanKuyk P.A."/>
            <person name="Horton J.S."/>
            <person name="Grigoriev I.V."/>
            <person name="Woesten H.A.B."/>
        </authorList>
    </citation>
    <scope>NUCLEOTIDE SEQUENCE [LARGE SCALE GENOMIC DNA]</scope>
    <source>
        <strain evidence="12">H4-8 / FGSC 9210</strain>
    </source>
</reference>
<dbReference type="NCBIfam" id="TIGR00041">
    <property type="entry name" value="DTMP_kinase"/>
    <property type="match status" value="1"/>
</dbReference>
<evidence type="ECO:0000259" key="10">
    <source>
        <dbReference type="Pfam" id="PF02223"/>
    </source>
</evidence>
<dbReference type="eggNOG" id="KOG3327">
    <property type="taxonomic scope" value="Eukaryota"/>
</dbReference>
<evidence type="ECO:0000256" key="3">
    <source>
        <dbReference type="ARBA" id="ARBA00012980"/>
    </source>
</evidence>
<keyword evidence="7" id="KW-0418">Kinase</keyword>
<dbReference type="GO" id="GO:0005634">
    <property type="term" value="C:nucleus"/>
    <property type="evidence" value="ECO:0007669"/>
    <property type="project" value="TreeGrafter"/>
</dbReference>
<dbReference type="GO" id="GO:0005829">
    <property type="term" value="C:cytosol"/>
    <property type="evidence" value="ECO:0007669"/>
    <property type="project" value="TreeGrafter"/>
</dbReference>
<keyword evidence="6" id="KW-0547">Nucleotide-binding</keyword>
<dbReference type="GO" id="GO:0004550">
    <property type="term" value="F:nucleoside diphosphate kinase activity"/>
    <property type="evidence" value="ECO:0007669"/>
    <property type="project" value="TreeGrafter"/>
</dbReference>
<dbReference type="HOGENOM" id="CLU_049131_3_2_1"/>
<feature type="compositionally biased region" description="Low complexity" evidence="9">
    <location>
        <begin position="116"/>
        <end position="147"/>
    </location>
</feature>
<dbReference type="GO" id="GO:0006233">
    <property type="term" value="P:dTDP biosynthetic process"/>
    <property type="evidence" value="ECO:0007669"/>
    <property type="project" value="InterPro"/>
</dbReference>
<evidence type="ECO:0000256" key="9">
    <source>
        <dbReference type="SAM" id="MobiDB-lite"/>
    </source>
</evidence>
<dbReference type="GeneID" id="9590254"/>
<dbReference type="InterPro" id="IPR018094">
    <property type="entry name" value="Thymidylate_kinase"/>
</dbReference>
<dbReference type="InterPro" id="IPR027417">
    <property type="entry name" value="P-loop_NTPase"/>
</dbReference>
<dbReference type="EC" id="2.7.4.9" evidence="3"/>
<dbReference type="PANTHER" id="PTHR10344:SF1">
    <property type="entry name" value="THYMIDYLATE KINASE"/>
    <property type="match status" value="1"/>
</dbReference>
<dbReference type="GO" id="GO:0005739">
    <property type="term" value="C:mitochondrion"/>
    <property type="evidence" value="ECO:0007669"/>
    <property type="project" value="TreeGrafter"/>
</dbReference>
<evidence type="ECO:0000256" key="6">
    <source>
        <dbReference type="ARBA" id="ARBA00022741"/>
    </source>
</evidence>
<keyword evidence="12" id="KW-1185">Reference proteome</keyword>
<evidence type="ECO:0000256" key="4">
    <source>
        <dbReference type="ARBA" id="ARBA00022679"/>
    </source>
</evidence>
<dbReference type="SUPFAM" id="SSF52540">
    <property type="entry name" value="P-loop containing nucleoside triphosphate hydrolases"/>
    <property type="match status" value="1"/>
</dbReference>
<dbReference type="PANTHER" id="PTHR10344">
    <property type="entry name" value="THYMIDYLATE KINASE"/>
    <property type="match status" value="1"/>
</dbReference>
<protein>
    <recommendedName>
        <fullName evidence="3">dTMP kinase</fullName>
        <ecNumber evidence="3">2.7.4.9</ecNumber>
    </recommendedName>
</protein>
<comment type="similarity">
    <text evidence="2">Belongs to the thymidylate kinase family.</text>
</comment>
<dbReference type="GO" id="GO:0004798">
    <property type="term" value="F:dTMP kinase activity"/>
    <property type="evidence" value="ECO:0007669"/>
    <property type="project" value="UniProtKB-EC"/>
</dbReference>
<dbReference type="PROSITE" id="PS01331">
    <property type="entry name" value="THYMIDYLATE_KINASE"/>
    <property type="match status" value="1"/>
</dbReference>
<dbReference type="InterPro" id="IPR039430">
    <property type="entry name" value="Thymidylate_kin-like_dom"/>
</dbReference>
<evidence type="ECO:0000313" key="12">
    <source>
        <dbReference type="Proteomes" id="UP000007431"/>
    </source>
</evidence>
<dbReference type="Proteomes" id="UP000007431">
    <property type="component" value="Unassembled WGS sequence"/>
</dbReference>